<protein>
    <recommendedName>
        <fullName evidence="2">DUF4283 domain-containing protein</fullName>
    </recommendedName>
</protein>
<accession>A0A699H9D1</accession>
<dbReference type="AlphaFoldDB" id="A0A699H9D1"/>
<gene>
    <name evidence="1" type="ORF">Tci_348831</name>
</gene>
<reference evidence="1" key="1">
    <citation type="journal article" date="2019" name="Sci. Rep.">
        <title>Draft genome of Tanacetum cinerariifolium, the natural source of mosquito coil.</title>
        <authorList>
            <person name="Yamashiro T."/>
            <person name="Shiraishi A."/>
            <person name="Satake H."/>
            <person name="Nakayama K."/>
        </authorList>
    </citation>
    <scope>NUCLEOTIDE SEQUENCE</scope>
</reference>
<feature type="non-terminal residue" evidence="1">
    <location>
        <position position="1"/>
    </location>
</feature>
<name>A0A699H9D1_TANCI</name>
<comment type="caution">
    <text evidence="1">The sequence shown here is derived from an EMBL/GenBank/DDBJ whole genome shotgun (WGS) entry which is preliminary data.</text>
</comment>
<proteinExistence type="predicted"/>
<evidence type="ECO:0000313" key="1">
    <source>
        <dbReference type="EMBL" id="GEX76856.1"/>
    </source>
</evidence>
<sequence>KCFLTAKGRACDKGVKEKHNLVLDDSGTASNKVREGIGSSSVVVSNEEPKSKDYLGGKHNVEISFATLLKGDMSQKSVSFRTLVTLFSSKDEMESMLGNGPWLIRNVSLILRKWTPDANIMMEASYARAMVELRANVELKNTIVVVVPKFFMFMDDDGMSTNKIDYALINLDSDGHVEVAYDETAQFMTIGGANDATLYEDEYYDIYDTYNIKGLTKQELG</sequence>
<evidence type="ECO:0008006" key="2">
    <source>
        <dbReference type="Google" id="ProtNLM"/>
    </source>
</evidence>
<organism evidence="1">
    <name type="scientific">Tanacetum cinerariifolium</name>
    <name type="common">Dalmatian daisy</name>
    <name type="synonym">Chrysanthemum cinerariifolium</name>
    <dbReference type="NCBI Taxonomy" id="118510"/>
    <lineage>
        <taxon>Eukaryota</taxon>
        <taxon>Viridiplantae</taxon>
        <taxon>Streptophyta</taxon>
        <taxon>Embryophyta</taxon>
        <taxon>Tracheophyta</taxon>
        <taxon>Spermatophyta</taxon>
        <taxon>Magnoliopsida</taxon>
        <taxon>eudicotyledons</taxon>
        <taxon>Gunneridae</taxon>
        <taxon>Pentapetalae</taxon>
        <taxon>asterids</taxon>
        <taxon>campanulids</taxon>
        <taxon>Asterales</taxon>
        <taxon>Asteraceae</taxon>
        <taxon>Asteroideae</taxon>
        <taxon>Anthemideae</taxon>
        <taxon>Anthemidinae</taxon>
        <taxon>Tanacetum</taxon>
    </lineage>
</organism>
<dbReference type="EMBL" id="BKCJ010128845">
    <property type="protein sequence ID" value="GEX76856.1"/>
    <property type="molecule type" value="Genomic_DNA"/>
</dbReference>